<dbReference type="EMBL" id="JADJIB010000009">
    <property type="protein sequence ID" value="MBK7274558.1"/>
    <property type="molecule type" value="Genomic_DNA"/>
</dbReference>
<dbReference type="InterPro" id="IPR028087">
    <property type="entry name" value="Tad_N"/>
</dbReference>
<reference evidence="3 4" key="1">
    <citation type="submission" date="2020-10" db="EMBL/GenBank/DDBJ databases">
        <title>Connecting structure to function with the recovery of over 1000 high-quality activated sludge metagenome-assembled genomes encoding full-length rRNA genes using long-read sequencing.</title>
        <authorList>
            <person name="Singleton C.M."/>
            <person name="Petriglieri F."/>
            <person name="Kristensen J.M."/>
            <person name="Kirkegaard R.H."/>
            <person name="Michaelsen T.Y."/>
            <person name="Andersen M.H."/>
            <person name="Karst S.M."/>
            <person name="Dueholm M.S."/>
            <person name="Nielsen P.H."/>
            <person name="Albertsen M."/>
        </authorList>
    </citation>
    <scope>NUCLEOTIDE SEQUENCE [LARGE SCALE GENOMIC DNA]</scope>
    <source>
        <strain evidence="3">Ega_18-Q3-R5-49_MAXAC.001</strain>
    </source>
</reference>
<keyword evidence="1" id="KW-0812">Transmembrane</keyword>
<comment type="caution">
    <text evidence="3">The sequence shown here is derived from an EMBL/GenBank/DDBJ whole genome shotgun (WGS) entry which is preliminary data.</text>
</comment>
<keyword evidence="1" id="KW-1133">Transmembrane helix</keyword>
<feature type="transmembrane region" description="Helical" evidence="1">
    <location>
        <begin position="12"/>
        <end position="31"/>
    </location>
</feature>
<dbReference type="Proteomes" id="UP000726105">
    <property type="component" value="Unassembled WGS sequence"/>
</dbReference>
<accession>A0A935MB98</accession>
<gene>
    <name evidence="3" type="ORF">IPI13_15865</name>
</gene>
<evidence type="ECO:0000313" key="4">
    <source>
        <dbReference type="Proteomes" id="UP000726105"/>
    </source>
</evidence>
<evidence type="ECO:0000313" key="3">
    <source>
        <dbReference type="EMBL" id="MBK7274558.1"/>
    </source>
</evidence>
<sequence length="409" mass="41723">MVLGRERGSVTTIVAALFGFMVILGATSLSIDVGSLMWERRQLQAGADAASLAMARLCALNANECQSAAMTAAAGSGMSIRDLANTTANDGTNGYSTTYVNGVCGNAPAGSDIPECAGSALADLSLCPPVSPDTPESANWIEVHTRTRMNDGSTVLPPFVAQTLGFGGQTLETCARAAWGPAKLSGGNIPFTISACEWENAGGNVDGSGAGALPPPPYGGTAPWPSSSQEETLWVNVPASRRNPAPCPNFQGHDQPGGFGFLETTSDPCVVRSFGNGDWYHTDPGGSVACDLSRLVGTVVTIPIFSCTLDDVPAGGGAPPPAEPCYDSANGTHAYYYAQSYGRFFLSGYDVVTTGGIPNKVRSVLTGRFPVCPGGQSCITGWFVTGVGDGGIVEGGGGTFGQVGVQAAG</sequence>
<proteinExistence type="predicted"/>
<feature type="domain" description="Putative Flp pilus-assembly TadG-like N-terminal" evidence="2">
    <location>
        <begin position="8"/>
        <end position="53"/>
    </location>
</feature>
<protein>
    <recommendedName>
        <fullName evidence="2">Putative Flp pilus-assembly TadG-like N-terminal domain-containing protein</fullName>
    </recommendedName>
</protein>
<evidence type="ECO:0000256" key="1">
    <source>
        <dbReference type="SAM" id="Phobius"/>
    </source>
</evidence>
<evidence type="ECO:0000259" key="2">
    <source>
        <dbReference type="Pfam" id="PF13400"/>
    </source>
</evidence>
<organism evidence="3 4">
    <name type="scientific">Candidatus Phosphoribacter hodrii</name>
    <dbReference type="NCBI Taxonomy" id="2953743"/>
    <lineage>
        <taxon>Bacteria</taxon>
        <taxon>Bacillati</taxon>
        <taxon>Actinomycetota</taxon>
        <taxon>Actinomycetes</taxon>
        <taxon>Micrococcales</taxon>
        <taxon>Dermatophilaceae</taxon>
        <taxon>Candidatus Phosphoribacter</taxon>
    </lineage>
</organism>
<keyword evidence="1" id="KW-0472">Membrane</keyword>
<dbReference type="AlphaFoldDB" id="A0A935MB98"/>
<dbReference type="Pfam" id="PF13400">
    <property type="entry name" value="Tad"/>
    <property type="match status" value="1"/>
</dbReference>
<name>A0A935MB98_9MICO</name>